<dbReference type="Proteomes" id="UP000006334">
    <property type="component" value="Unassembled WGS sequence"/>
</dbReference>
<name>K6YV01_9ALTE</name>
<dbReference type="InterPro" id="IPR000653">
    <property type="entry name" value="DegT/StrS_aminotransferase"/>
</dbReference>
<dbReference type="EMBL" id="BAEN01000049">
    <property type="protein sequence ID" value="GAC15105.1"/>
    <property type="molecule type" value="Genomic_DNA"/>
</dbReference>
<dbReference type="AlphaFoldDB" id="K6YV01"/>
<dbReference type="RefSeq" id="WP_008844910.1">
    <property type="nucleotide sequence ID" value="NZ_BAEN01000049.1"/>
</dbReference>
<protein>
    <recommendedName>
        <fullName evidence="5">DegT/DnrJ/EryC1/StrS aminotransferase</fullName>
    </recommendedName>
</protein>
<evidence type="ECO:0000256" key="1">
    <source>
        <dbReference type="ARBA" id="ARBA00022898"/>
    </source>
</evidence>
<organism evidence="3 4">
    <name type="scientific">Aliiglaciecola lipolytica E3</name>
    <dbReference type="NCBI Taxonomy" id="1127673"/>
    <lineage>
        <taxon>Bacteria</taxon>
        <taxon>Pseudomonadati</taxon>
        <taxon>Pseudomonadota</taxon>
        <taxon>Gammaproteobacteria</taxon>
        <taxon>Alteromonadales</taxon>
        <taxon>Alteromonadaceae</taxon>
        <taxon>Aliiglaciecola</taxon>
    </lineage>
</organism>
<dbReference type="Gene3D" id="3.40.640.10">
    <property type="entry name" value="Type I PLP-dependent aspartate aminotransferase-like (Major domain)"/>
    <property type="match status" value="1"/>
</dbReference>
<proteinExistence type="inferred from homology"/>
<dbReference type="GO" id="GO:0030170">
    <property type="term" value="F:pyridoxal phosphate binding"/>
    <property type="evidence" value="ECO:0007669"/>
    <property type="project" value="TreeGrafter"/>
</dbReference>
<evidence type="ECO:0008006" key="5">
    <source>
        <dbReference type="Google" id="ProtNLM"/>
    </source>
</evidence>
<keyword evidence="4" id="KW-1185">Reference proteome</keyword>
<dbReference type="InterPro" id="IPR015424">
    <property type="entry name" value="PyrdxlP-dep_Trfase"/>
</dbReference>
<evidence type="ECO:0000313" key="3">
    <source>
        <dbReference type="EMBL" id="GAC15105.1"/>
    </source>
</evidence>
<evidence type="ECO:0000256" key="2">
    <source>
        <dbReference type="ARBA" id="ARBA00037999"/>
    </source>
</evidence>
<dbReference type="GO" id="GO:0008483">
    <property type="term" value="F:transaminase activity"/>
    <property type="evidence" value="ECO:0007669"/>
    <property type="project" value="TreeGrafter"/>
</dbReference>
<comment type="similarity">
    <text evidence="2">Belongs to the DegT/DnrJ/EryC1 family.</text>
</comment>
<keyword evidence="1" id="KW-0663">Pyridoxal phosphate</keyword>
<dbReference type="SUPFAM" id="SSF53383">
    <property type="entry name" value="PLP-dependent transferases"/>
    <property type="match status" value="1"/>
</dbReference>
<dbReference type="PANTHER" id="PTHR30244:SF34">
    <property type="entry name" value="DTDP-4-AMINO-4,6-DIDEOXYGALACTOSE TRANSAMINASE"/>
    <property type="match status" value="1"/>
</dbReference>
<evidence type="ECO:0000313" key="4">
    <source>
        <dbReference type="Proteomes" id="UP000006334"/>
    </source>
</evidence>
<comment type="caution">
    <text evidence="3">The sequence shown here is derived from an EMBL/GenBank/DDBJ whole genome shotgun (WGS) entry which is preliminary data.</text>
</comment>
<sequence>MVVKFLNPLADASQFPAPSVAATPKFRLRDLDLAQHTKGDVRQTTFTRNGRGAIGIAGSALKKKNAKNIILIPAYHCPALVEPFIWLDYEIRFYPVKPDLSVDISVLEQAMSKGDITHCVVVRYFGFGQNNNEVIQFLHTRPVEIIEDCAHSLFRFVDHFSDSGKQVPDVSASICSINKILPTIDGGALYLKQKYEAQLTHVGWAEEAKACAFIVGIPQFISKIKSVFKKVANSGQNEVFEPAENEDIALRYFQPIDLVSASYRNTKSIFCHSNLKLIRKKRRKNFEYIINNVNNPDVGTPLFTSLNEEDIPYVIPFLLTDEKFFFDIRKKGIQILRWEEVAVSECQVSQNYRSRLIQIPCHQQLSTKQLNFIVNTLNELHP</sequence>
<accession>K6YV01</accession>
<dbReference type="InterPro" id="IPR015421">
    <property type="entry name" value="PyrdxlP-dep_Trfase_major"/>
</dbReference>
<dbReference type="STRING" id="1127673.GLIP_2479"/>
<reference evidence="3 4" key="1">
    <citation type="journal article" date="2017" name="Antonie Van Leeuwenhoek">
        <title>Rhizobium rhizosphaerae sp. nov., a novel species isolated from rice rhizosphere.</title>
        <authorList>
            <person name="Zhao J.J."/>
            <person name="Zhang J."/>
            <person name="Zhang R.J."/>
            <person name="Zhang C.W."/>
            <person name="Yin H.Q."/>
            <person name="Zhang X.X."/>
        </authorList>
    </citation>
    <scope>NUCLEOTIDE SEQUENCE [LARGE SCALE GENOMIC DNA]</scope>
    <source>
        <strain evidence="3 4">E3</strain>
    </source>
</reference>
<dbReference type="OrthoDB" id="9777744at2"/>
<dbReference type="eggNOG" id="COG0399">
    <property type="taxonomic scope" value="Bacteria"/>
</dbReference>
<dbReference type="GO" id="GO:0000271">
    <property type="term" value="P:polysaccharide biosynthetic process"/>
    <property type="evidence" value="ECO:0007669"/>
    <property type="project" value="TreeGrafter"/>
</dbReference>
<dbReference type="PANTHER" id="PTHR30244">
    <property type="entry name" value="TRANSAMINASE"/>
    <property type="match status" value="1"/>
</dbReference>
<gene>
    <name evidence="3" type="ORF">GLIP_2479</name>
</gene>